<gene>
    <name evidence="1" type="ORF">JL811_03435</name>
</gene>
<dbReference type="EMBL" id="JAESVN010000001">
    <property type="protein sequence ID" value="MBL4916264.1"/>
    <property type="molecule type" value="Genomic_DNA"/>
</dbReference>
<evidence type="ECO:0000313" key="2">
    <source>
        <dbReference type="Proteomes" id="UP000648908"/>
    </source>
</evidence>
<name>A0A8K0Y1Q0_9RHOB</name>
<dbReference type="Proteomes" id="UP000648908">
    <property type="component" value="Unassembled WGS sequence"/>
</dbReference>
<sequence length="121" mass="12857">MKVPLIGLVMAFGLSACTDGLRTARGDGTDVIATGVDKGYDTGALQNGRAAIVYDPDGCQNWMIDDGVEGYASPRYDPVSGLPICNNLYPPGTVLRDYQSADPGIRDRVPGPGRKTVVVRR</sequence>
<dbReference type="RefSeq" id="WP_202686934.1">
    <property type="nucleotide sequence ID" value="NZ_JAESVN010000001.1"/>
</dbReference>
<dbReference type="PROSITE" id="PS51257">
    <property type="entry name" value="PROKAR_LIPOPROTEIN"/>
    <property type="match status" value="1"/>
</dbReference>
<evidence type="ECO:0008006" key="3">
    <source>
        <dbReference type="Google" id="ProtNLM"/>
    </source>
</evidence>
<protein>
    <recommendedName>
        <fullName evidence="3">Lipoprotein</fullName>
    </recommendedName>
</protein>
<evidence type="ECO:0000313" key="1">
    <source>
        <dbReference type="EMBL" id="MBL4916264.1"/>
    </source>
</evidence>
<comment type="caution">
    <text evidence="1">The sequence shown here is derived from an EMBL/GenBank/DDBJ whole genome shotgun (WGS) entry which is preliminary data.</text>
</comment>
<dbReference type="AlphaFoldDB" id="A0A8K0Y1Q0"/>
<reference evidence="1" key="1">
    <citation type="submission" date="2021-01" db="EMBL/GenBank/DDBJ databases">
        <title>Tabrizicola alba sp. nov. a motile alkaliphilic bacterium isolated from a soda lake.</title>
        <authorList>
            <person name="Szuroczki S."/>
            <person name="Abbaszade G."/>
            <person name="Schumann P."/>
            <person name="Toth E."/>
        </authorList>
    </citation>
    <scope>NUCLEOTIDE SEQUENCE</scope>
    <source>
        <strain evidence="1">DMG-N-6</strain>
    </source>
</reference>
<organism evidence="1 2">
    <name type="scientific">Szabonella alba</name>
    <dbReference type="NCBI Taxonomy" id="2804194"/>
    <lineage>
        <taxon>Bacteria</taxon>
        <taxon>Pseudomonadati</taxon>
        <taxon>Pseudomonadota</taxon>
        <taxon>Alphaproteobacteria</taxon>
        <taxon>Rhodobacterales</taxon>
        <taxon>Paracoccaceae</taxon>
        <taxon>Szabonella</taxon>
    </lineage>
</organism>
<accession>A0A8K0Y1Q0</accession>
<keyword evidence="2" id="KW-1185">Reference proteome</keyword>
<proteinExistence type="predicted"/>